<proteinExistence type="predicted"/>
<dbReference type="EMBL" id="CALSDN010000004">
    <property type="protein sequence ID" value="CAH6720507.1"/>
    <property type="molecule type" value="Genomic_DNA"/>
</dbReference>
<accession>A0ACA9Y6E7</accession>
<evidence type="ECO:0000313" key="1">
    <source>
        <dbReference type="EMBL" id="CAH6720507.1"/>
    </source>
</evidence>
<dbReference type="Proteomes" id="UP001152531">
    <property type="component" value="Unassembled WGS sequence"/>
</dbReference>
<gene>
    <name evidence="1" type="ORF">CLIB1444_04S01618</name>
</gene>
<protein>
    <submittedName>
        <fullName evidence="1">D-arabinitol 2-dehydrogenase [ribulose-forming]</fullName>
    </submittedName>
</protein>
<evidence type="ECO:0000313" key="2">
    <source>
        <dbReference type="Proteomes" id="UP001152531"/>
    </source>
</evidence>
<keyword evidence="2" id="KW-1185">Reference proteome</keyword>
<organism evidence="1 2">
    <name type="scientific">[Candida] jaroonii</name>
    <dbReference type="NCBI Taxonomy" id="467808"/>
    <lineage>
        <taxon>Eukaryota</taxon>
        <taxon>Fungi</taxon>
        <taxon>Dikarya</taxon>
        <taxon>Ascomycota</taxon>
        <taxon>Saccharomycotina</taxon>
        <taxon>Pichiomycetes</taxon>
        <taxon>Debaryomycetaceae</taxon>
        <taxon>Yamadazyma</taxon>
    </lineage>
</organism>
<comment type="caution">
    <text evidence="1">The sequence shown here is derived from an EMBL/GenBank/DDBJ whole genome shotgun (WGS) entry which is preliminary data.</text>
</comment>
<name>A0ACA9Y6E7_9ASCO</name>
<reference evidence="1" key="1">
    <citation type="submission" date="2022-06" db="EMBL/GenBank/DDBJ databases">
        <authorList>
            <person name="Legras J.-L."/>
            <person name="Devillers H."/>
            <person name="Grondin C."/>
        </authorList>
    </citation>
    <scope>NUCLEOTIDE SEQUENCE</scope>
    <source>
        <strain evidence="1">CLIB 1444</strain>
    </source>
</reference>
<sequence length="269" mass="28373">MVDFNVNGKTAVITGGTRGLGLHCAEAFVLNGADCVVITSRKAKACEESKALLEKLAKDNGKDCKIVAIPSDLSVEEDCIKFFEATKKEVKKVDILIANAGATWGAQLEDHPISAMHKVLSLNIVGVFNCIKLFAPMLEEAGTHEDPARIVIMSSVVSLINVDQAGVYGYAASKAGVSHLGKNLAVQLGPRNITVNSLAPGFFPSKMSDGLIAAAGDIMIESNPRKRLGTKEDMQSAILFLCSKQANYINGIVLPLDGGAYLNGGGAKL</sequence>